<evidence type="ECO:0000313" key="1">
    <source>
        <dbReference type="EMBL" id="EYC36970.1"/>
    </source>
</evidence>
<sequence>MTKYIGYGSYFFFTWKLEQRKLSSRQYEECRALYLEHAEWTSSTTGQLSELTIHRPRPYRPFQLPRSIPEYAKRRKIVKETKRNA</sequence>
<organism evidence="1 2">
    <name type="scientific">Ancylostoma ceylanicum</name>
    <dbReference type="NCBI Taxonomy" id="53326"/>
    <lineage>
        <taxon>Eukaryota</taxon>
        <taxon>Metazoa</taxon>
        <taxon>Ecdysozoa</taxon>
        <taxon>Nematoda</taxon>
        <taxon>Chromadorea</taxon>
        <taxon>Rhabditida</taxon>
        <taxon>Rhabditina</taxon>
        <taxon>Rhabditomorpha</taxon>
        <taxon>Strongyloidea</taxon>
        <taxon>Ancylostomatidae</taxon>
        <taxon>Ancylostomatinae</taxon>
        <taxon>Ancylostoma</taxon>
    </lineage>
</organism>
<dbReference type="Proteomes" id="UP000024635">
    <property type="component" value="Unassembled WGS sequence"/>
</dbReference>
<reference evidence="2" key="1">
    <citation type="journal article" date="2015" name="Nat. Genet.">
        <title>The genome and transcriptome of the zoonotic hookworm Ancylostoma ceylanicum identify infection-specific gene families.</title>
        <authorList>
            <person name="Schwarz E.M."/>
            <person name="Hu Y."/>
            <person name="Antoshechkin I."/>
            <person name="Miller M.M."/>
            <person name="Sternberg P.W."/>
            <person name="Aroian R.V."/>
        </authorList>
    </citation>
    <scope>NUCLEOTIDE SEQUENCE</scope>
    <source>
        <strain evidence="2">HY135</strain>
    </source>
</reference>
<dbReference type="EMBL" id="JARK01000439">
    <property type="protein sequence ID" value="EYC36970.1"/>
    <property type="molecule type" value="Genomic_DNA"/>
</dbReference>
<accession>A0A016WBG7</accession>
<dbReference type="AlphaFoldDB" id="A0A016WBG7"/>
<name>A0A016WBG7_9BILA</name>
<protein>
    <submittedName>
        <fullName evidence="1">Uncharacterized protein</fullName>
    </submittedName>
</protein>
<keyword evidence="2" id="KW-1185">Reference proteome</keyword>
<gene>
    <name evidence="1" type="primary">Acey_s0839.g2617</name>
    <name evidence="1" type="ORF">Y032_0839g2617</name>
</gene>
<evidence type="ECO:0000313" key="2">
    <source>
        <dbReference type="Proteomes" id="UP000024635"/>
    </source>
</evidence>
<comment type="caution">
    <text evidence="1">The sequence shown here is derived from an EMBL/GenBank/DDBJ whole genome shotgun (WGS) entry which is preliminary data.</text>
</comment>
<proteinExistence type="predicted"/>